<comment type="caution">
    <text evidence="6">The sequence shown here is derived from an EMBL/GenBank/DDBJ whole genome shotgun (WGS) entry which is preliminary data.</text>
</comment>
<dbReference type="EMBL" id="LYRP01000033">
    <property type="protein sequence ID" value="OAT75931.1"/>
    <property type="molecule type" value="Genomic_DNA"/>
</dbReference>
<dbReference type="PANTHER" id="PTHR43580:SF2">
    <property type="entry name" value="CYTOKINE-LIKE NUCLEAR FACTOR N-PAC"/>
    <property type="match status" value="1"/>
</dbReference>
<evidence type="ECO:0008006" key="8">
    <source>
        <dbReference type="Google" id="ProtNLM"/>
    </source>
</evidence>
<dbReference type="Gene3D" id="3.40.50.720">
    <property type="entry name" value="NAD(P)-binding Rossmann-like Domain"/>
    <property type="match status" value="1"/>
</dbReference>
<dbReference type="InterPro" id="IPR029154">
    <property type="entry name" value="HIBADH-like_NADP-bd"/>
</dbReference>
<dbReference type="OrthoDB" id="9786703at2"/>
<feature type="domain" description="6-phosphogluconate dehydrogenase NADP-binding" evidence="4">
    <location>
        <begin position="3"/>
        <end position="163"/>
    </location>
</feature>
<accession>A0A1B7L0X8</accession>
<dbReference type="GO" id="GO:0050661">
    <property type="term" value="F:NADP binding"/>
    <property type="evidence" value="ECO:0007669"/>
    <property type="project" value="InterPro"/>
</dbReference>
<dbReference type="InterPro" id="IPR015815">
    <property type="entry name" value="HIBADH-related"/>
</dbReference>
<reference evidence="7" key="1">
    <citation type="submission" date="2016-05" db="EMBL/GenBank/DDBJ databases">
        <authorList>
            <person name="Behera P."/>
            <person name="Vaishampayan P."/>
            <person name="Singh N."/>
            <person name="Raina V."/>
            <person name="Suar M."/>
            <person name="Pattnaik A."/>
            <person name="Rastogi G."/>
        </authorList>
    </citation>
    <scope>NUCLEOTIDE SEQUENCE [LARGE SCALE GENOMIC DNA]</scope>
    <source>
        <strain evidence="7">MP23</strain>
    </source>
</reference>
<dbReference type="GO" id="GO:0051287">
    <property type="term" value="F:NAD binding"/>
    <property type="evidence" value="ECO:0007669"/>
    <property type="project" value="InterPro"/>
</dbReference>
<sequence>MAKVTFLGTGAMGSRMAMNLLKAGHDVTVWNRTPETAAPLVDAGAGQAFTPREAVAQAGVIISVLRDDEASREVWLNPEWGALAGMPASAIAIESSTLTVSWVRELAQIMSSRDRPFLEAPVSGSRPQADNASLIYFVGGYEGYVDHVRSLLLQMGSDVFYVGSHGAAAMSKLATNTLLGVQVAALAETIAILIREGVDVARVLDAVAGTASWSPMAGRVAQSMLTQQFAPLFPVELIEKDLDYMLRSADEEVTEMPAISGARDAFRKAMAQGLGEEDMSGVVRLFVK</sequence>
<dbReference type="RefSeq" id="WP_064599088.1">
    <property type="nucleotide sequence ID" value="NZ_CP134782.1"/>
</dbReference>
<dbReference type="Pfam" id="PF03446">
    <property type="entry name" value="NAD_binding_2"/>
    <property type="match status" value="1"/>
</dbReference>
<dbReference type="Proteomes" id="UP000078225">
    <property type="component" value="Unassembled WGS sequence"/>
</dbReference>
<protein>
    <recommendedName>
        <fullName evidence="8">3-hydroxyisobutyrate dehydrogenase</fullName>
    </recommendedName>
</protein>
<dbReference type="InterPro" id="IPR008927">
    <property type="entry name" value="6-PGluconate_DH-like_C_sf"/>
</dbReference>
<evidence type="ECO:0000256" key="1">
    <source>
        <dbReference type="ARBA" id="ARBA00023002"/>
    </source>
</evidence>
<dbReference type="Pfam" id="PF14833">
    <property type="entry name" value="NAD_binding_11"/>
    <property type="match status" value="1"/>
</dbReference>
<name>A0A1B7L0X8_9ENTR</name>
<keyword evidence="2" id="KW-0520">NAD</keyword>
<evidence type="ECO:0000313" key="7">
    <source>
        <dbReference type="Proteomes" id="UP000078225"/>
    </source>
</evidence>
<evidence type="ECO:0000256" key="2">
    <source>
        <dbReference type="ARBA" id="ARBA00023027"/>
    </source>
</evidence>
<dbReference type="AlphaFoldDB" id="A0A1B7L0X8"/>
<dbReference type="InterPro" id="IPR013328">
    <property type="entry name" value="6PGD_dom2"/>
</dbReference>
<keyword evidence="1" id="KW-0560">Oxidoreductase</keyword>
<dbReference type="InterPro" id="IPR036291">
    <property type="entry name" value="NAD(P)-bd_dom_sf"/>
</dbReference>
<dbReference type="STRING" id="1691903.A9B99_10720"/>
<dbReference type="SUPFAM" id="SSF51735">
    <property type="entry name" value="NAD(P)-binding Rossmann-fold domains"/>
    <property type="match status" value="1"/>
</dbReference>
<evidence type="ECO:0000259" key="4">
    <source>
        <dbReference type="Pfam" id="PF03446"/>
    </source>
</evidence>
<dbReference type="PIRSF" id="PIRSF000103">
    <property type="entry name" value="HIBADH"/>
    <property type="match status" value="1"/>
</dbReference>
<organism evidence="6 7">
    <name type="scientific">Mangrovibacter phragmitis</name>
    <dbReference type="NCBI Taxonomy" id="1691903"/>
    <lineage>
        <taxon>Bacteria</taxon>
        <taxon>Pseudomonadati</taxon>
        <taxon>Pseudomonadota</taxon>
        <taxon>Gammaproteobacteria</taxon>
        <taxon>Enterobacterales</taxon>
        <taxon>Enterobacteriaceae</taxon>
        <taxon>Mangrovibacter</taxon>
    </lineage>
</organism>
<dbReference type="GO" id="GO:0016616">
    <property type="term" value="F:oxidoreductase activity, acting on the CH-OH group of donors, NAD or NADP as acceptor"/>
    <property type="evidence" value="ECO:0007669"/>
    <property type="project" value="UniProtKB-ARBA"/>
</dbReference>
<dbReference type="InterPro" id="IPR006115">
    <property type="entry name" value="6PGDH_NADP-bd"/>
</dbReference>
<dbReference type="Gene3D" id="1.10.1040.10">
    <property type="entry name" value="N-(1-d-carboxylethyl)-l-norvaline Dehydrogenase, domain 2"/>
    <property type="match status" value="1"/>
</dbReference>
<keyword evidence="7" id="KW-1185">Reference proteome</keyword>
<dbReference type="PANTHER" id="PTHR43580">
    <property type="entry name" value="OXIDOREDUCTASE GLYR1-RELATED"/>
    <property type="match status" value="1"/>
</dbReference>
<evidence type="ECO:0000259" key="5">
    <source>
        <dbReference type="Pfam" id="PF14833"/>
    </source>
</evidence>
<proteinExistence type="predicted"/>
<dbReference type="SUPFAM" id="SSF48179">
    <property type="entry name" value="6-phosphogluconate dehydrogenase C-terminal domain-like"/>
    <property type="match status" value="1"/>
</dbReference>
<dbReference type="InterPro" id="IPR051265">
    <property type="entry name" value="HIBADH-related_NP60_sf"/>
</dbReference>
<evidence type="ECO:0000256" key="3">
    <source>
        <dbReference type="PIRSR" id="PIRSR000103-1"/>
    </source>
</evidence>
<feature type="active site" evidence="3">
    <location>
        <position position="172"/>
    </location>
</feature>
<evidence type="ECO:0000313" key="6">
    <source>
        <dbReference type="EMBL" id="OAT75931.1"/>
    </source>
</evidence>
<gene>
    <name evidence="6" type="ORF">A9B99_10720</name>
</gene>
<feature type="domain" description="3-hydroxyisobutyrate dehydrogenase-like NAD-binding" evidence="5">
    <location>
        <begin position="166"/>
        <end position="285"/>
    </location>
</feature>